<dbReference type="InterPro" id="IPR000010">
    <property type="entry name" value="Cystatin_dom"/>
</dbReference>
<name>G1SUE4_RABIT</name>
<evidence type="ECO:0000256" key="4">
    <source>
        <dbReference type="ARBA" id="ARBA00023157"/>
    </source>
</evidence>
<dbReference type="AlphaFoldDB" id="G1SUE4"/>
<dbReference type="Pfam" id="PF00031">
    <property type="entry name" value="Cystatin"/>
    <property type="match status" value="1"/>
</dbReference>
<dbReference type="GO" id="GO:0031982">
    <property type="term" value="C:vesicle"/>
    <property type="evidence" value="ECO:0007669"/>
    <property type="project" value="TreeGrafter"/>
</dbReference>
<dbReference type="Proteomes" id="UP000001811">
    <property type="component" value="Chromosome 4"/>
</dbReference>
<keyword evidence="4" id="KW-1015">Disulfide bond</keyword>
<feature type="region of interest" description="Disordered" evidence="5">
    <location>
        <begin position="1"/>
        <end position="148"/>
    </location>
</feature>
<dbReference type="HOGENOM" id="CLU_892955_0_0_1"/>
<keyword evidence="6" id="KW-0472">Membrane</keyword>
<evidence type="ECO:0000259" key="7">
    <source>
        <dbReference type="SMART" id="SM00043"/>
    </source>
</evidence>
<feature type="compositionally biased region" description="Basic and acidic residues" evidence="5">
    <location>
        <begin position="51"/>
        <end position="64"/>
    </location>
</feature>
<feature type="compositionally biased region" description="Basic residues" evidence="5">
    <location>
        <begin position="103"/>
        <end position="122"/>
    </location>
</feature>
<protein>
    <submittedName>
        <fullName evidence="8">Cystatin C</fullName>
    </submittedName>
</protein>
<dbReference type="GO" id="GO:0004869">
    <property type="term" value="F:cysteine-type endopeptidase inhibitor activity"/>
    <property type="evidence" value="ECO:0007669"/>
    <property type="project" value="UniProtKB-KW"/>
</dbReference>
<reference evidence="8 9" key="1">
    <citation type="journal article" date="2011" name="Nature">
        <title>A high-resolution map of human evolutionary constraint using 29 mammals.</title>
        <authorList>
            <person name="Lindblad-Toh K."/>
            <person name="Garber M."/>
            <person name="Zuk O."/>
            <person name="Lin M.F."/>
            <person name="Parker B.J."/>
            <person name="Washietl S."/>
            <person name="Kheradpour P."/>
            <person name="Ernst J."/>
            <person name="Jordan G."/>
            <person name="Mauceli E."/>
            <person name="Ward L.D."/>
            <person name="Lowe C.B."/>
            <person name="Holloway A.K."/>
            <person name="Clamp M."/>
            <person name="Gnerre S."/>
            <person name="Alfoldi J."/>
            <person name="Beal K."/>
            <person name="Chang J."/>
            <person name="Clawson H."/>
            <person name="Cuff J."/>
            <person name="Di Palma F."/>
            <person name="Fitzgerald S."/>
            <person name="Flicek P."/>
            <person name="Guttman M."/>
            <person name="Hubisz M.J."/>
            <person name="Jaffe D.B."/>
            <person name="Jungreis I."/>
            <person name="Kent W.J."/>
            <person name="Kostka D."/>
            <person name="Lara M."/>
            <person name="Martins A.L."/>
            <person name="Massingham T."/>
            <person name="Moltke I."/>
            <person name="Raney B.J."/>
            <person name="Rasmussen M.D."/>
            <person name="Robinson J."/>
            <person name="Stark A."/>
            <person name="Vilella A.J."/>
            <person name="Wen J."/>
            <person name="Xie X."/>
            <person name="Zody M.C."/>
            <person name="Baldwin J."/>
            <person name="Bloom T."/>
            <person name="Chin C.W."/>
            <person name="Heiman D."/>
            <person name="Nicol R."/>
            <person name="Nusbaum C."/>
            <person name="Young S."/>
            <person name="Wilkinson J."/>
            <person name="Worley K.C."/>
            <person name="Kovar C.L."/>
            <person name="Muzny D.M."/>
            <person name="Gibbs R.A."/>
            <person name="Cree A."/>
            <person name="Dihn H.H."/>
            <person name="Fowler G."/>
            <person name="Jhangiani S."/>
            <person name="Joshi V."/>
            <person name="Lee S."/>
            <person name="Lewis L.R."/>
            <person name="Nazareth L.V."/>
            <person name="Okwuonu G."/>
            <person name="Santibanez J."/>
            <person name="Warren W.C."/>
            <person name="Mardis E.R."/>
            <person name="Weinstock G.M."/>
            <person name="Wilson R.K."/>
            <person name="Delehaunty K."/>
            <person name="Dooling D."/>
            <person name="Fronik C."/>
            <person name="Fulton L."/>
            <person name="Fulton B."/>
            <person name="Graves T."/>
            <person name="Minx P."/>
            <person name="Sodergren E."/>
            <person name="Birney E."/>
            <person name="Margulies E.H."/>
            <person name="Herrero J."/>
            <person name="Green E.D."/>
            <person name="Haussler D."/>
            <person name="Siepel A."/>
            <person name="Goldman N."/>
            <person name="Pollard K.S."/>
            <person name="Pedersen J.S."/>
            <person name="Lander E.S."/>
            <person name="Kellis M."/>
        </authorList>
    </citation>
    <scope>NUCLEOTIDE SEQUENCE [LARGE SCALE GENOMIC DNA]</scope>
    <source>
        <strain evidence="8 9">Thorbecke inbred</strain>
    </source>
</reference>
<dbReference type="EMBL" id="AAGW02052338">
    <property type="status" value="NOT_ANNOTATED_CDS"/>
    <property type="molecule type" value="Genomic_DNA"/>
</dbReference>
<dbReference type="EMBL" id="AAGW02052337">
    <property type="status" value="NOT_ANNOTATED_CDS"/>
    <property type="molecule type" value="Genomic_DNA"/>
</dbReference>
<keyword evidence="9" id="KW-1185">Reference proteome</keyword>
<dbReference type="CDD" id="cd00042">
    <property type="entry name" value="CY"/>
    <property type="match status" value="1"/>
</dbReference>
<sequence>RKFPPFKPRPLADAQKKHPPGSNPRSPRPSAGCVARRPEPRTKAHFLLLRPAHEFPKTRRRLDFPEGFLGAHGRPPPRPPRAQAATLPSPEAAGLRVQSRVSGARRPRGGRAPRAGKGRAARRAGQGPEEAGRGRAHAGRANKSTNAGTRAQSCSWLLRLCARTMARSLGVPLLLLAALVVALALAVSPAAGARTRQSPRLLGGLEDVDAQEKDVQRALGFAESEYNKGSNDRYHSRALQVVRARRQIVSGVKYYLDVLIGRTTCTKTQTNLANCPFHDQPDLQRKMLCSFEIYSVPWLNKISLLKSDCQNA</sequence>
<evidence type="ECO:0000313" key="9">
    <source>
        <dbReference type="Proteomes" id="UP000001811"/>
    </source>
</evidence>
<evidence type="ECO:0000256" key="2">
    <source>
        <dbReference type="ARBA" id="ARBA00022690"/>
    </source>
</evidence>
<keyword evidence="6" id="KW-0812">Transmembrane</keyword>
<dbReference type="SUPFAM" id="SSF54403">
    <property type="entry name" value="Cystatin/monellin"/>
    <property type="match status" value="1"/>
</dbReference>
<evidence type="ECO:0000256" key="6">
    <source>
        <dbReference type="SAM" id="Phobius"/>
    </source>
</evidence>
<evidence type="ECO:0000313" key="8">
    <source>
        <dbReference type="Ensembl" id="ENSOCUP00000006974.3"/>
    </source>
</evidence>
<dbReference type="PANTHER" id="PTHR46186:SF2">
    <property type="entry name" value="CYSTATIN"/>
    <property type="match status" value="1"/>
</dbReference>
<dbReference type="FunFam" id="3.10.450.10:FF:000004">
    <property type="entry name" value="Cystatin C"/>
    <property type="match status" value="1"/>
</dbReference>
<reference evidence="8" key="2">
    <citation type="submission" date="2025-08" db="UniProtKB">
        <authorList>
            <consortium name="Ensembl"/>
        </authorList>
    </citation>
    <scope>IDENTIFICATION</scope>
    <source>
        <strain evidence="8">Thorbecke</strain>
    </source>
</reference>
<keyword evidence="2" id="KW-0646">Protease inhibitor</keyword>
<dbReference type="PANTHER" id="PTHR46186">
    <property type="entry name" value="CYSTATIN"/>
    <property type="match status" value="1"/>
</dbReference>
<dbReference type="Bgee" id="ENSOCUG00000008071">
    <property type="expression patterns" value="Expressed in aorta and 18 other cell types or tissues"/>
</dbReference>
<dbReference type="InterPro" id="IPR046350">
    <property type="entry name" value="Cystatin_sf"/>
</dbReference>
<dbReference type="Gene3D" id="3.10.450.10">
    <property type="match status" value="1"/>
</dbReference>
<reference evidence="8" key="3">
    <citation type="submission" date="2025-09" db="UniProtKB">
        <authorList>
            <consortium name="Ensembl"/>
        </authorList>
    </citation>
    <scope>IDENTIFICATION</scope>
    <source>
        <strain evidence="8">Thorbecke</strain>
    </source>
</reference>
<evidence type="ECO:0000256" key="5">
    <source>
        <dbReference type="SAM" id="MobiDB-lite"/>
    </source>
</evidence>
<organism evidence="8 9">
    <name type="scientific">Oryctolagus cuniculus</name>
    <name type="common">Rabbit</name>
    <dbReference type="NCBI Taxonomy" id="9986"/>
    <lineage>
        <taxon>Eukaryota</taxon>
        <taxon>Metazoa</taxon>
        <taxon>Chordata</taxon>
        <taxon>Craniata</taxon>
        <taxon>Vertebrata</taxon>
        <taxon>Euteleostomi</taxon>
        <taxon>Mammalia</taxon>
        <taxon>Eutheria</taxon>
        <taxon>Euarchontoglires</taxon>
        <taxon>Glires</taxon>
        <taxon>Lagomorpha</taxon>
        <taxon>Leporidae</taxon>
        <taxon>Oryctolagus</taxon>
    </lineage>
</organism>
<dbReference type="Ensembl" id="ENSOCUT00000008069.4">
    <property type="protein sequence ID" value="ENSOCUP00000006974.3"/>
    <property type="gene ID" value="ENSOCUG00000008071.4"/>
</dbReference>
<dbReference type="GO" id="GO:0005615">
    <property type="term" value="C:extracellular space"/>
    <property type="evidence" value="ECO:0007669"/>
    <property type="project" value="TreeGrafter"/>
</dbReference>
<evidence type="ECO:0000256" key="1">
    <source>
        <dbReference type="ARBA" id="ARBA00009403"/>
    </source>
</evidence>
<dbReference type="GO" id="GO:0005737">
    <property type="term" value="C:cytoplasm"/>
    <property type="evidence" value="ECO:0007669"/>
    <property type="project" value="TreeGrafter"/>
</dbReference>
<gene>
    <name evidence="8" type="primary">CST3</name>
</gene>
<dbReference type="EMBL" id="AAGW02052335">
    <property type="status" value="NOT_ANNOTATED_CDS"/>
    <property type="molecule type" value="Genomic_DNA"/>
</dbReference>
<comment type="similarity">
    <text evidence="1">Belongs to the cystatin family.</text>
</comment>
<dbReference type="EMBL" id="AAGW02052334">
    <property type="status" value="NOT_ANNOTATED_CDS"/>
    <property type="molecule type" value="Genomic_DNA"/>
</dbReference>
<accession>G1SUE4</accession>
<keyword evidence="3" id="KW-0789">Thiol protease inhibitor</keyword>
<dbReference type="SMART" id="SM00043">
    <property type="entry name" value="CY"/>
    <property type="match status" value="1"/>
</dbReference>
<keyword evidence="6" id="KW-1133">Transmembrane helix</keyword>
<proteinExistence type="inferred from homology"/>
<evidence type="ECO:0000256" key="3">
    <source>
        <dbReference type="ARBA" id="ARBA00022704"/>
    </source>
</evidence>
<dbReference type="GeneTree" id="ENSGT00940000154755"/>
<feature type="domain" description="Cystatin" evidence="7">
    <location>
        <begin position="200"/>
        <end position="310"/>
    </location>
</feature>
<feature type="transmembrane region" description="Helical" evidence="6">
    <location>
        <begin position="169"/>
        <end position="191"/>
    </location>
</feature>
<dbReference type="EMBL" id="AAGW02052336">
    <property type="status" value="NOT_ANNOTATED_CDS"/>
    <property type="molecule type" value="Genomic_DNA"/>
</dbReference>